<name>A0A166CIZ2_9AGAM</name>
<proteinExistence type="predicted"/>
<accession>A0A166CIZ2</accession>
<gene>
    <name evidence="2" type="ORF">FIBSPDRAFT_123695</name>
    <name evidence="1" type="ORF">FIBSPDRAFT_251037</name>
</gene>
<dbReference type="EMBL" id="KV417711">
    <property type="protein sequence ID" value="KZP08932.1"/>
    <property type="molecule type" value="Genomic_DNA"/>
</dbReference>
<reference evidence="2 3" key="1">
    <citation type="journal article" date="2016" name="Mol. Biol. Evol.">
        <title>Comparative Genomics of Early-Diverging Mushroom-Forming Fungi Provides Insights into the Origins of Lignocellulose Decay Capabilities.</title>
        <authorList>
            <person name="Nagy L.G."/>
            <person name="Riley R."/>
            <person name="Tritt A."/>
            <person name="Adam C."/>
            <person name="Daum C."/>
            <person name="Floudas D."/>
            <person name="Sun H."/>
            <person name="Yadav J.S."/>
            <person name="Pangilinan J."/>
            <person name="Larsson K.H."/>
            <person name="Matsuura K."/>
            <person name="Barry K."/>
            <person name="Labutti K."/>
            <person name="Kuo R."/>
            <person name="Ohm R.A."/>
            <person name="Bhattacharya S.S."/>
            <person name="Shirouzu T."/>
            <person name="Yoshinaga Y."/>
            <person name="Martin F.M."/>
            <person name="Grigoriev I.V."/>
            <person name="Hibbett D.S."/>
        </authorList>
    </citation>
    <scope>NUCLEOTIDE SEQUENCE [LARGE SCALE GENOMIC DNA]</scope>
    <source>
        <strain evidence="2 3">CBS 109695</strain>
    </source>
</reference>
<sequence length="86" mass="9325">MRRTQIAHVVVVCPRQRSCIHAQATQNPDASPGGFFYGVPSQCTCAYRSCDESVSSTPSGDFRSLAVTPTSDFPICNMHTCVQADK</sequence>
<dbReference type="AlphaFoldDB" id="A0A166CIZ2"/>
<dbReference type="EMBL" id="KV417628">
    <property type="protein sequence ID" value="KZP13702.1"/>
    <property type="molecule type" value="Genomic_DNA"/>
</dbReference>
<organism evidence="2 3">
    <name type="scientific">Athelia psychrophila</name>
    <dbReference type="NCBI Taxonomy" id="1759441"/>
    <lineage>
        <taxon>Eukaryota</taxon>
        <taxon>Fungi</taxon>
        <taxon>Dikarya</taxon>
        <taxon>Basidiomycota</taxon>
        <taxon>Agaricomycotina</taxon>
        <taxon>Agaricomycetes</taxon>
        <taxon>Agaricomycetidae</taxon>
        <taxon>Atheliales</taxon>
        <taxon>Atheliaceae</taxon>
        <taxon>Athelia</taxon>
    </lineage>
</organism>
<evidence type="ECO:0000313" key="1">
    <source>
        <dbReference type="EMBL" id="KZP08932.1"/>
    </source>
</evidence>
<protein>
    <submittedName>
        <fullName evidence="2">Uncharacterized protein</fullName>
    </submittedName>
</protein>
<evidence type="ECO:0000313" key="2">
    <source>
        <dbReference type="EMBL" id="KZP13702.1"/>
    </source>
</evidence>
<evidence type="ECO:0000313" key="3">
    <source>
        <dbReference type="Proteomes" id="UP000076532"/>
    </source>
</evidence>
<keyword evidence="3" id="KW-1185">Reference proteome</keyword>
<dbReference type="Proteomes" id="UP000076532">
    <property type="component" value="Unassembled WGS sequence"/>
</dbReference>